<dbReference type="AlphaFoldDB" id="F8NZ42"/>
<evidence type="ECO:0000256" key="10">
    <source>
        <dbReference type="RuleBase" id="RU000461"/>
    </source>
</evidence>
<dbReference type="PANTHER" id="PTHR46300">
    <property type="entry name" value="P450, PUTATIVE (EUROFUNG)-RELATED-RELATED"/>
    <property type="match status" value="1"/>
</dbReference>
<evidence type="ECO:0000256" key="5">
    <source>
        <dbReference type="ARBA" id="ARBA00022723"/>
    </source>
</evidence>
<dbReference type="KEGG" id="sla:SERLADRAFT_416169"/>
<feature type="binding site" description="axial binding residue" evidence="9">
    <location>
        <position position="409"/>
    </location>
    <ligand>
        <name>heme</name>
        <dbReference type="ChEBI" id="CHEBI:30413"/>
    </ligand>
    <ligandPart>
        <name>Fe</name>
        <dbReference type="ChEBI" id="CHEBI:18248"/>
    </ligandPart>
</feature>
<dbReference type="Gene3D" id="1.10.630.10">
    <property type="entry name" value="Cytochrome P450"/>
    <property type="match status" value="1"/>
</dbReference>
<organism>
    <name type="scientific">Serpula lacrymans var. lacrymans (strain S7.9)</name>
    <name type="common">Dry rot fungus</name>
    <dbReference type="NCBI Taxonomy" id="578457"/>
    <lineage>
        <taxon>Eukaryota</taxon>
        <taxon>Fungi</taxon>
        <taxon>Dikarya</taxon>
        <taxon>Basidiomycota</taxon>
        <taxon>Agaricomycotina</taxon>
        <taxon>Agaricomycetes</taxon>
        <taxon>Agaricomycetidae</taxon>
        <taxon>Boletales</taxon>
        <taxon>Coniophorineae</taxon>
        <taxon>Serpulaceae</taxon>
        <taxon>Serpula</taxon>
    </lineage>
</organism>
<keyword evidence="7 9" id="KW-0408">Iron</keyword>
<dbReference type="HOGENOM" id="CLU_001570_2_3_1"/>
<dbReference type="PANTHER" id="PTHR46300:SF7">
    <property type="entry name" value="P450, PUTATIVE (EUROFUNG)-RELATED"/>
    <property type="match status" value="1"/>
</dbReference>
<gene>
    <name evidence="11" type="ORF">SERLADRAFT_416169</name>
</gene>
<dbReference type="SUPFAM" id="SSF48264">
    <property type="entry name" value="Cytochrome P450"/>
    <property type="match status" value="1"/>
</dbReference>
<dbReference type="GO" id="GO:0020037">
    <property type="term" value="F:heme binding"/>
    <property type="evidence" value="ECO:0007669"/>
    <property type="project" value="InterPro"/>
</dbReference>
<evidence type="ECO:0000256" key="6">
    <source>
        <dbReference type="ARBA" id="ARBA00023002"/>
    </source>
</evidence>
<keyword evidence="5 9" id="KW-0479">Metal-binding</keyword>
<dbReference type="PRINTS" id="PR00463">
    <property type="entry name" value="EP450I"/>
</dbReference>
<comment type="cofactor">
    <cofactor evidence="1 9">
        <name>heme</name>
        <dbReference type="ChEBI" id="CHEBI:30413"/>
    </cofactor>
</comment>
<evidence type="ECO:0000313" key="11">
    <source>
        <dbReference type="EMBL" id="EGO23862.1"/>
    </source>
</evidence>
<dbReference type="GeneID" id="18813453"/>
<dbReference type="InterPro" id="IPR002401">
    <property type="entry name" value="Cyt_P450_E_grp-I"/>
</dbReference>
<comment type="pathway">
    <text evidence="2">Secondary metabolite biosynthesis.</text>
</comment>
<reference evidence="11" key="1">
    <citation type="submission" date="2011-04" db="EMBL/GenBank/DDBJ databases">
        <title>Evolution of plant cell wall degrading machinery underlies the functional diversity of forest fungi.</title>
        <authorList>
            <consortium name="US DOE Joint Genome Institute (JGI-PGF)"/>
            <person name="Eastwood D.C."/>
            <person name="Floudas D."/>
            <person name="Binder M."/>
            <person name="Majcherczyk A."/>
            <person name="Schneider P."/>
            <person name="Aerts A."/>
            <person name="Asiegbu F.O."/>
            <person name="Baker S.E."/>
            <person name="Barry K."/>
            <person name="Bendiksby M."/>
            <person name="Blumentritt M."/>
            <person name="Coutinho P.M."/>
            <person name="Cullen D."/>
            <person name="Cullen D."/>
            <person name="Gathman A."/>
            <person name="Goodell B."/>
            <person name="Henrissat B."/>
            <person name="Ihrmark K."/>
            <person name="Kauserud H."/>
            <person name="Kohler A."/>
            <person name="LaButti K."/>
            <person name="Lapidus A."/>
            <person name="Lavin J.L."/>
            <person name="Lee Y.-H."/>
            <person name="Lindquist E."/>
            <person name="Lilly W."/>
            <person name="Lucas S."/>
            <person name="Morin E."/>
            <person name="Murat C."/>
            <person name="Oguiza J.A."/>
            <person name="Park J."/>
            <person name="Pisabarro A.G."/>
            <person name="Riley R."/>
            <person name="Rosling A."/>
            <person name="Salamov A."/>
            <person name="Schmidt O."/>
            <person name="Schmutz J."/>
            <person name="Skrede I."/>
            <person name="Stenlid J."/>
            <person name="Wiebenga A."/>
            <person name="Xie X."/>
            <person name="Kues U."/>
            <person name="Hibbett D.S."/>
            <person name="Hoffmeister D."/>
            <person name="Hogberg N."/>
            <person name="Martin F."/>
            <person name="Grigoriev I.V."/>
            <person name="Watkinson S.C."/>
        </authorList>
    </citation>
    <scope>NUCLEOTIDE SEQUENCE</scope>
    <source>
        <strain evidence="11">S7.9</strain>
    </source>
</reference>
<dbReference type="Pfam" id="PF00067">
    <property type="entry name" value="p450"/>
    <property type="match status" value="1"/>
</dbReference>
<dbReference type="GO" id="GO:0005506">
    <property type="term" value="F:iron ion binding"/>
    <property type="evidence" value="ECO:0007669"/>
    <property type="project" value="InterPro"/>
</dbReference>
<dbReference type="InterPro" id="IPR036396">
    <property type="entry name" value="Cyt_P450_sf"/>
</dbReference>
<evidence type="ECO:0000256" key="3">
    <source>
        <dbReference type="ARBA" id="ARBA00010617"/>
    </source>
</evidence>
<dbReference type="Proteomes" id="UP000008064">
    <property type="component" value="Unassembled WGS sequence"/>
</dbReference>
<evidence type="ECO:0000256" key="4">
    <source>
        <dbReference type="ARBA" id="ARBA00022617"/>
    </source>
</evidence>
<evidence type="ECO:0000256" key="9">
    <source>
        <dbReference type="PIRSR" id="PIRSR602401-1"/>
    </source>
</evidence>
<evidence type="ECO:0000256" key="1">
    <source>
        <dbReference type="ARBA" id="ARBA00001971"/>
    </source>
</evidence>
<dbReference type="CDD" id="cd11065">
    <property type="entry name" value="CYP64-like"/>
    <property type="match status" value="1"/>
</dbReference>
<dbReference type="InterPro" id="IPR050364">
    <property type="entry name" value="Cytochrome_P450_fung"/>
</dbReference>
<dbReference type="GO" id="GO:0004497">
    <property type="term" value="F:monooxygenase activity"/>
    <property type="evidence" value="ECO:0007669"/>
    <property type="project" value="UniProtKB-KW"/>
</dbReference>
<proteinExistence type="inferred from homology"/>
<dbReference type="RefSeq" id="XP_007319624.1">
    <property type="nucleotide sequence ID" value="XM_007319562.1"/>
</dbReference>
<evidence type="ECO:0008006" key="12">
    <source>
        <dbReference type="Google" id="ProtNLM"/>
    </source>
</evidence>
<dbReference type="PROSITE" id="PS00086">
    <property type="entry name" value="CYTOCHROME_P450"/>
    <property type="match status" value="1"/>
</dbReference>
<dbReference type="GO" id="GO:0016705">
    <property type="term" value="F:oxidoreductase activity, acting on paired donors, with incorporation or reduction of molecular oxygen"/>
    <property type="evidence" value="ECO:0007669"/>
    <property type="project" value="InterPro"/>
</dbReference>
<sequence length="484" mass="55254">MAKMPMPPGPRPWPIVGNMFSISPNEPWVTYMQWGKIYGDLVHCRVLTRDIIILNSERLTKALLERRSYNYSDRPQHISNHLFGWGFNSLFLAYGDEWRLHRRLFHQAFRAEASLTYRPMQLSKVHQMLLNLFETPEDYSEHMQTCSTAIIMAATYGYDPSPRHDPLVTIVERSVDMIVKALRPEVASILDALPFLRHLPSWFPGAGFQRDAIECRKVTAEMVELPFKYTKSSLTAGTAAPSMVSDILSREKEDDSHELALKHASATAYGAASESSASTFQVFVLAMFEHPEIQRKAQEEIDLVVGRDRLPDFSDRPSLPYVEALVRETLRWFPVVPLGLPHATTESDIFEGYYIPKGALVIANIWAITHNEDKYPNPSEFRPERFFLPDGKLNDDTMGVIFGFGRRNCVGRYVADASIWAGIVSMLAVFSIRKAKDELGRDIEVEPEWSTGLAIRPRPFKCCIEPRYPELDSERLTQMIQTFC</sequence>
<evidence type="ECO:0000256" key="7">
    <source>
        <dbReference type="ARBA" id="ARBA00023004"/>
    </source>
</evidence>
<dbReference type="PRINTS" id="PR00385">
    <property type="entry name" value="P450"/>
</dbReference>
<dbReference type="InterPro" id="IPR017972">
    <property type="entry name" value="Cyt_P450_CS"/>
</dbReference>
<evidence type="ECO:0000256" key="8">
    <source>
        <dbReference type="ARBA" id="ARBA00023033"/>
    </source>
</evidence>
<name>F8NZ42_SERL9</name>
<keyword evidence="6 10" id="KW-0560">Oxidoreductase</keyword>
<accession>F8NZ42</accession>
<dbReference type="InterPro" id="IPR001128">
    <property type="entry name" value="Cyt_P450"/>
</dbReference>
<dbReference type="OrthoDB" id="2789670at2759"/>
<keyword evidence="8 10" id="KW-0503">Monooxygenase</keyword>
<dbReference type="EMBL" id="GL945435">
    <property type="protein sequence ID" value="EGO23862.1"/>
    <property type="molecule type" value="Genomic_DNA"/>
</dbReference>
<keyword evidence="4 9" id="KW-0349">Heme</keyword>
<evidence type="ECO:0000256" key="2">
    <source>
        <dbReference type="ARBA" id="ARBA00005179"/>
    </source>
</evidence>
<protein>
    <recommendedName>
        <fullName evidence="12">Cytochrome P450</fullName>
    </recommendedName>
</protein>
<comment type="similarity">
    <text evidence="3 10">Belongs to the cytochrome P450 family.</text>
</comment>